<comment type="caution">
    <text evidence="13">The sequence shown here is derived from an EMBL/GenBank/DDBJ whole genome shotgun (WGS) entry which is preliminary data.</text>
</comment>
<dbReference type="Pfam" id="PF00345">
    <property type="entry name" value="PapD_N"/>
    <property type="match status" value="1"/>
</dbReference>
<dbReference type="FunFam" id="2.60.40.10:FF:000458">
    <property type="entry name" value="Molecular chaperone FimC"/>
    <property type="match status" value="1"/>
</dbReference>
<dbReference type="eggNOG" id="COG3121">
    <property type="taxonomic scope" value="Bacteria"/>
</dbReference>
<evidence type="ECO:0000256" key="2">
    <source>
        <dbReference type="ARBA" id="ARBA00007399"/>
    </source>
</evidence>
<dbReference type="InterPro" id="IPR001829">
    <property type="entry name" value="Pili_assmbl_chaperone_bac"/>
</dbReference>
<dbReference type="Gene3D" id="2.60.40.10">
    <property type="entry name" value="Immunoglobulins"/>
    <property type="match status" value="1"/>
</dbReference>
<comment type="similarity">
    <text evidence="2 10">Belongs to the periplasmic pilus chaperone family.</text>
</comment>
<evidence type="ECO:0000313" key="13">
    <source>
        <dbReference type="EMBL" id="EER45964.1"/>
    </source>
</evidence>
<dbReference type="PROSITE" id="PS00635">
    <property type="entry name" value="PILI_CHAPERONE"/>
    <property type="match status" value="1"/>
</dbReference>
<dbReference type="PANTHER" id="PTHR30251:SF2">
    <property type="entry name" value="FIMBRIAL CHAPERONE YADV-RELATED"/>
    <property type="match status" value="1"/>
</dbReference>
<evidence type="ECO:0000256" key="7">
    <source>
        <dbReference type="ARBA" id="ARBA00023319"/>
    </source>
</evidence>
<sequence length="181" mass="20876">MRIKYLWTLLIGVFTFTTAHANVVITGTRVVYPADKKVVSVELENKQARPALVQAWIEKDNSAGAQNITSVPFSINPPMTRVEANSRHTLRIRYTGEKLAQDRETLFYFNLLDIPPKPKAEEKADSYMQLTVRNRLKLFFRPHNLPYTVHDAYTKTVWQLDGSVLRVHNPEHLIILLMKMS</sequence>
<gene>
    <name evidence="13" type="ORF">AM305_03673</name>
</gene>
<keyword evidence="6 10" id="KW-0143">Chaperone</keyword>
<keyword evidence="3" id="KW-1029">Fimbrium biogenesis</keyword>
<name>C5S543_9PAST</name>
<feature type="signal peptide" evidence="11">
    <location>
        <begin position="1"/>
        <end position="21"/>
    </location>
</feature>
<feature type="domain" description="Pili assembly chaperone N-terminal" evidence="12">
    <location>
        <begin position="23"/>
        <end position="145"/>
    </location>
</feature>
<dbReference type="Proteomes" id="UP000005532">
    <property type="component" value="Unassembled WGS sequence"/>
</dbReference>
<dbReference type="GO" id="GO:0071555">
    <property type="term" value="P:cell wall organization"/>
    <property type="evidence" value="ECO:0007669"/>
    <property type="project" value="InterPro"/>
</dbReference>
<dbReference type="InterPro" id="IPR008962">
    <property type="entry name" value="PapD-like_sf"/>
</dbReference>
<dbReference type="PRINTS" id="PR00969">
    <property type="entry name" value="CHAPERONPILI"/>
</dbReference>
<keyword evidence="5" id="KW-0574">Periplasm</keyword>
<dbReference type="GO" id="GO:0030288">
    <property type="term" value="C:outer membrane-bounded periplasmic space"/>
    <property type="evidence" value="ECO:0007669"/>
    <property type="project" value="InterPro"/>
</dbReference>
<dbReference type="InterPro" id="IPR013783">
    <property type="entry name" value="Ig-like_fold"/>
</dbReference>
<comment type="function">
    <text evidence="8">Mediates assembly of pili by forming soluble multimeric complexes with pili subunits as an intermediate step in the assembly process. This protein is involved in type B pili (HifA) assembly.</text>
</comment>
<dbReference type="InterPro" id="IPR016147">
    <property type="entry name" value="Pili_assmbl_chaperone_N"/>
</dbReference>
<dbReference type="InterPro" id="IPR050643">
    <property type="entry name" value="Periplasmic_pilus_chap"/>
</dbReference>
<evidence type="ECO:0000259" key="12">
    <source>
        <dbReference type="Pfam" id="PF00345"/>
    </source>
</evidence>
<evidence type="ECO:0000256" key="8">
    <source>
        <dbReference type="ARBA" id="ARBA00057511"/>
    </source>
</evidence>
<evidence type="ECO:0000256" key="11">
    <source>
        <dbReference type="SAM" id="SignalP"/>
    </source>
</evidence>
<proteinExistence type="inferred from homology"/>
<keyword evidence="7" id="KW-0393">Immunoglobulin domain</keyword>
<evidence type="ECO:0000256" key="6">
    <source>
        <dbReference type="ARBA" id="ARBA00023186"/>
    </source>
</evidence>
<protein>
    <recommendedName>
        <fullName evidence="9">Chaperone protein HifB</fullName>
    </recommendedName>
</protein>
<evidence type="ECO:0000313" key="14">
    <source>
        <dbReference type="Proteomes" id="UP000005532"/>
    </source>
</evidence>
<comment type="subcellular location">
    <subcellularLocation>
        <location evidence="1 10">Periplasm</location>
    </subcellularLocation>
</comment>
<evidence type="ECO:0000256" key="10">
    <source>
        <dbReference type="RuleBase" id="RU003918"/>
    </source>
</evidence>
<evidence type="ECO:0000256" key="9">
    <source>
        <dbReference type="ARBA" id="ARBA00071520"/>
    </source>
</evidence>
<organism evidence="13 14">
    <name type="scientific">Actinobacillus minor NM305</name>
    <dbReference type="NCBI Taxonomy" id="637911"/>
    <lineage>
        <taxon>Bacteria</taxon>
        <taxon>Pseudomonadati</taxon>
        <taxon>Pseudomonadota</taxon>
        <taxon>Gammaproteobacteria</taxon>
        <taxon>Pasteurellales</taxon>
        <taxon>Pasteurellaceae</taxon>
        <taxon>Actinobacillus</taxon>
    </lineage>
</organism>
<accession>C5S543</accession>
<dbReference type="AlphaFoldDB" id="C5S543"/>
<evidence type="ECO:0000256" key="1">
    <source>
        <dbReference type="ARBA" id="ARBA00004418"/>
    </source>
</evidence>
<evidence type="ECO:0000256" key="5">
    <source>
        <dbReference type="ARBA" id="ARBA00022764"/>
    </source>
</evidence>
<dbReference type="InterPro" id="IPR018046">
    <property type="entry name" value="Pili_assmbl_chaperone_CS"/>
</dbReference>
<dbReference type="EMBL" id="ACQL01000171">
    <property type="protein sequence ID" value="EER45964.1"/>
    <property type="molecule type" value="Genomic_DNA"/>
</dbReference>
<evidence type="ECO:0000256" key="4">
    <source>
        <dbReference type="ARBA" id="ARBA00022729"/>
    </source>
</evidence>
<feature type="chain" id="PRO_5002955498" description="Chaperone protein HifB" evidence="11">
    <location>
        <begin position="22"/>
        <end position="181"/>
    </location>
</feature>
<reference evidence="13 14" key="1">
    <citation type="journal article" date="2010" name="Vet. Microbiol.">
        <title>Production of haemolysins by strains of the Actinobacillus minor/porcitonsillarum complex.</title>
        <authorList>
            <person name="Arya G."/>
            <person name="Niven D.F."/>
        </authorList>
    </citation>
    <scope>NUCLEOTIDE SEQUENCE [LARGE SCALE GENOMIC DNA]</scope>
    <source>
        <strain evidence="13 14">NM305</strain>
    </source>
</reference>
<dbReference type="SUPFAM" id="SSF49354">
    <property type="entry name" value="PapD-like"/>
    <property type="match status" value="1"/>
</dbReference>
<keyword evidence="4 11" id="KW-0732">Signal</keyword>
<dbReference type="PANTHER" id="PTHR30251">
    <property type="entry name" value="PILUS ASSEMBLY CHAPERONE"/>
    <property type="match status" value="1"/>
</dbReference>
<dbReference type="RefSeq" id="WP_005826221.1">
    <property type="nucleotide sequence ID" value="NZ_ACQL01000171.1"/>
</dbReference>
<evidence type="ECO:0000256" key="3">
    <source>
        <dbReference type="ARBA" id="ARBA00022558"/>
    </source>
</evidence>